<reference evidence="21" key="1">
    <citation type="submission" date="2017-08" db="EMBL/GenBank/DDBJ databases">
        <title>The complete mitogenome of Hypselodoris bullocki.</title>
        <authorList>
            <person name="Lin G.-M."/>
            <person name="Xiang P."/>
            <person name="Hsiao C.-D."/>
        </authorList>
    </citation>
    <scope>NUCLEOTIDE SEQUENCE</scope>
    <source>
        <tissue evidence="21">Muscle</tissue>
    </source>
</reference>
<dbReference type="AlphaFoldDB" id="A0A2I6BYM1"/>
<feature type="transmembrane region" description="Helical" evidence="18">
    <location>
        <begin position="292"/>
        <end position="311"/>
    </location>
</feature>
<proteinExistence type="inferred from homology"/>
<dbReference type="EC" id="7.1.1.2" evidence="3"/>
<evidence type="ECO:0000256" key="3">
    <source>
        <dbReference type="ARBA" id="ARBA00012944"/>
    </source>
</evidence>
<evidence type="ECO:0000256" key="11">
    <source>
        <dbReference type="ARBA" id="ARBA00022989"/>
    </source>
</evidence>
<evidence type="ECO:0000256" key="18">
    <source>
        <dbReference type="SAM" id="Phobius"/>
    </source>
</evidence>
<sequence length="312" mass="35038">MASGNLLFLLILILGPLVSVSSASWIICWIGLELSFFGTIPLLISEKNYLSLSKESVIKYFCIQAMSSGLLMIAGMMYYTSHSSLWLWDLLFVASIFIKLGVFPMHFWVPGVVAGLNWAPMFILLTWQKIGPFAFLMNILENSVWVKEMVLVFGSLSALIGAVIGLNQTSVRVMLGGSSIAHTGWASVGATMGGLWIFFFIYCFSFGLLVIFFILGEEFMISLSILSLSGLPPFIMFIGKWSVLKAFLFTNFSWLFMFILLFGALLSLFFYLKFFYSYYLSFLMKGMSNKKFFSIVTAISLLATGSMYIMFL</sequence>
<evidence type="ECO:0000256" key="1">
    <source>
        <dbReference type="ARBA" id="ARBA00004448"/>
    </source>
</evidence>
<evidence type="ECO:0000256" key="19">
    <source>
        <dbReference type="SAM" id="SignalP"/>
    </source>
</evidence>
<feature type="signal peptide" evidence="19">
    <location>
        <begin position="1"/>
        <end position="23"/>
    </location>
</feature>
<keyword evidence="10" id="KW-0249">Electron transport</keyword>
<evidence type="ECO:0000256" key="6">
    <source>
        <dbReference type="ARBA" id="ARBA00022660"/>
    </source>
</evidence>
<accession>A0A2I6BYM1</accession>
<feature type="transmembrane region" description="Helical" evidence="18">
    <location>
        <begin position="57"/>
        <end position="79"/>
    </location>
</feature>
<feature type="transmembrane region" description="Helical" evidence="18">
    <location>
        <begin position="149"/>
        <end position="166"/>
    </location>
</feature>
<keyword evidence="15 18" id="KW-0472">Membrane</keyword>
<dbReference type="EMBL" id="MF785092">
    <property type="protein sequence ID" value="AUJ21239.1"/>
    <property type="molecule type" value="Genomic_DNA"/>
</dbReference>
<protein>
    <recommendedName>
        <fullName evidence="4">NADH-ubiquinone oxidoreductase chain 2</fullName>
        <ecNumber evidence="3">7.1.1.2</ecNumber>
    </recommendedName>
    <alternativeName>
        <fullName evidence="16">NADH dehydrogenase subunit 2</fullName>
    </alternativeName>
</protein>
<evidence type="ECO:0000256" key="8">
    <source>
        <dbReference type="ARBA" id="ARBA00022792"/>
    </source>
</evidence>
<comment type="subcellular location">
    <subcellularLocation>
        <location evidence="1">Mitochondrion inner membrane</location>
        <topology evidence="1">Multi-pass membrane protein</topology>
    </subcellularLocation>
</comment>
<evidence type="ECO:0000313" key="21">
    <source>
        <dbReference type="EMBL" id="AUJ21239.1"/>
    </source>
</evidence>
<evidence type="ECO:0000256" key="13">
    <source>
        <dbReference type="ARBA" id="ARBA00023075"/>
    </source>
</evidence>
<dbReference type="InterPro" id="IPR050175">
    <property type="entry name" value="Complex_I_Subunit_2"/>
</dbReference>
<feature type="transmembrane region" description="Helical" evidence="18">
    <location>
        <begin position="115"/>
        <end position="137"/>
    </location>
</feature>
<keyword evidence="12" id="KW-0520">NAD</keyword>
<dbReference type="PANTHER" id="PTHR46552">
    <property type="entry name" value="NADH-UBIQUINONE OXIDOREDUCTASE CHAIN 2"/>
    <property type="match status" value="1"/>
</dbReference>
<comment type="similarity">
    <text evidence="2">Belongs to the complex I subunit 2 family.</text>
</comment>
<evidence type="ECO:0000256" key="9">
    <source>
        <dbReference type="ARBA" id="ARBA00022967"/>
    </source>
</evidence>
<keyword evidence="5" id="KW-0813">Transport</keyword>
<feature type="transmembrane region" description="Helical" evidence="18">
    <location>
        <begin position="254"/>
        <end position="272"/>
    </location>
</feature>
<feature type="transmembrane region" description="Helical" evidence="18">
    <location>
        <begin position="86"/>
        <end position="109"/>
    </location>
</feature>
<evidence type="ECO:0000256" key="4">
    <source>
        <dbReference type="ARBA" id="ARBA00021008"/>
    </source>
</evidence>
<feature type="chain" id="PRO_5014361903" description="NADH-ubiquinone oxidoreductase chain 2" evidence="19">
    <location>
        <begin position="24"/>
        <end position="312"/>
    </location>
</feature>
<feature type="domain" description="NADH:quinone oxidoreductase/Mrp antiporter transmembrane" evidence="20">
    <location>
        <begin position="22"/>
        <end position="210"/>
    </location>
</feature>
<name>A0A2I6BYM1_9GAST</name>
<keyword evidence="14 21" id="KW-0496">Mitochondrion</keyword>
<evidence type="ECO:0000256" key="10">
    <source>
        <dbReference type="ARBA" id="ARBA00022982"/>
    </source>
</evidence>
<keyword evidence="13" id="KW-0830">Ubiquinone</keyword>
<keyword evidence="7 18" id="KW-0812">Transmembrane</keyword>
<keyword evidence="8" id="KW-0999">Mitochondrion inner membrane</keyword>
<evidence type="ECO:0000256" key="14">
    <source>
        <dbReference type="ARBA" id="ARBA00023128"/>
    </source>
</evidence>
<evidence type="ECO:0000259" key="20">
    <source>
        <dbReference type="Pfam" id="PF00361"/>
    </source>
</evidence>
<feature type="transmembrane region" description="Helical" evidence="18">
    <location>
        <begin position="195"/>
        <end position="216"/>
    </location>
</feature>
<keyword evidence="9" id="KW-1278">Translocase</keyword>
<dbReference type="GO" id="GO:0005743">
    <property type="term" value="C:mitochondrial inner membrane"/>
    <property type="evidence" value="ECO:0007669"/>
    <property type="project" value="UniProtKB-SubCell"/>
</dbReference>
<feature type="transmembrane region" description="Helical" evidence="18">
    <location>
        <begin position="223"/>
        <end position="242"/>
    </location>
</feature>
<dbReference type="PANTHER" id="PTHR46552:SF1">
    <property type="entry name" value="NADH-UBIQUINONE OXIDOREDUCTASE CHAIN 2"/>
    <property type="match status" value="1"/>
</dbReference>
<dbReference type="GO" id="GO:0006120">
    <property type="term" value="P:mitochondrial electron transport, NADH to ubiquinone"/>
    <property type="evidence" value="ECO:0007669"/>
    <property type="project" value="TreeGrafter"/>
</dbReference>
<evidence type="ECO:0000256" key="16">
    <source>
        <dbReference type="ARBA" id="ARBA00031028"/>
    </source>
</evidence>
<keyword evidence="6" id="KW-0679">Respiratory chain</keyword>
<gene>
    <name evidence="21" type="primary">nad2</name>
</gene>
<dbReference type="GO" id="GO:0008137">
    <property type="term" value="F:NADH dehydrogenase (ubiquinone) activity"/>
    <property type="evidence" value="ECO:0007669"/>
    <property type="project" value="UniProtKB-EC"/>
</dbReference>
<evidence type="ECO:0000256" key="5">
    <source>
        <dbReference type="ARBA" id="ARBA00022448"/>
    </source>
</evidence>
<keyword evidence="11 18" id="KW-1133">Transmembrane helix</keyword>
<evidence type="ECO:0000256" key="12">
    <source>
        <dbReference type="ARBA" id="ARBA00023027"/>
    </source>
</evidence>
<organism evidence="21">
    <name type="scientific">Hypselodoris bullockii</name>
    <dbReference type="NCBI Taxonomy" id="3244420"/>
    <lineage>
        <taxon>Eukaryota</taxon>
        <taxon>Metazoa</taxon>
        <taxon>Spiralia</taxon>
        <taxon>Lophotrochozoa</taxon>
        <taxon>Mollusca</taxon>
        <taxon>Gastropoda</taxon>
        <taxon>Heterobranchia</taxon>
        <taxon>Euthyneura</taxon>
        <taxon>Nudipleura</taxon>
        <taxon>Nudibranchia</taxon>
        <taxon>Doridina</taxon>
        <taxon>Eudoridoidea</taxon>
        <taxon>Chromodorididae</taxon>
        <taxon>Hypselodoris</taxon>
    </lineage>
</organism>
<keyword evidence="19" id="KW-0732">Signal</keyword>
<comment type="catalytic activity">
    <reaction evidence="17">
        <text>a ubiquinone + NADH + 5 H(+)(in) = a ubiquinol + NAD(+) + 4 H(+)(out)</text>
        <dbReference type="Rhea" id="RHEA:29091"/>
        <dbReference type="Rhea" id="RHEA-COMP:9565"/>
        <dbReference type="Rhea" id="RHEA-COMP:9566"/>
        <dbReference type="ChEBI" id="CHEBI:15378"/>
        <dbReference type="ChEBI" id="CHEBI:16389"/>
        <dbReference type="ChEBI" id="CHEBI:17976"/>
        <dbReference type="ChEBI" id="CHEBI:57540"/>
        <dbReference type="ChEBI" id="CHEBI:57945"/>
        <dbReference type="EC" id="7.1.1.2"/>
    </reaction>
</comment>
<evidence type="ECO:0000256" key="17">
    <source>
        <dbReference type="ARBA" id="ARBA00049551"/>
    </source>
</evidence>
<evidence type="ECO:0000256" key="15">
    <source>
        <dbReference type="ARBA" id="ARBA00023136"/>
    </source>
</evidence>
<evidence type="ECO:0000256" key="2">
    <source>
        <dbReference type="ARBA" id="ARBA00007012"/>
    </source>
</evidence>
<dbReference type="InterPro" id="IPR001750">
    <property type="entry name" value="ND/Mrp_TM"/>
</dbReference>
<geneLocation type="mitochondrion" evidence="21"/>
<dbReference type="Pfam" id="PF00361">
    <property type="entry name" value="Proton_antipo_M"/>
    <property type="match status" value="1"/>
</dbReference>
<evidence type="ECO:0000256" key="7">
    <source>
        <dbReference type="ARBA" id="ARBA00022692"/>
    </source>
</evidence>